<comment type="caution">
    <text evidence="7">The sequence shown here is derived from an EMBL/GenBank/DDBJ whole genome shotgun (WGS) entry which is preliminary data.</text>
</comment>
<dbReference type="PANTHER" id="PTHR10629">
    <property type="entry name" value="CYTOSINE-SPECIFIC METHYLTRANSFERASE"/>
    <property type="match status" value="1"/>
</dbReference>
<gene>
    <name evidence="7" type="ORF">B9Z65_8646</name>
</gene>
<evidence type="ECO:0000256" key="5">
    <source>
        <dbReference type="PROSITE-ProRule" id="PRU01016"/>
    </source>
</evidence>
<evidence type="ECO:0000256" key="4">
    <source>
        <dbReference type="ARBA" id="ARBA00022691"/>
    </source>
</evidence>
<evidence type="ECO:0000256" key="2">
    <source>
        <dbReference type="ARBA" id="ARBA00022603"/>
    </source>
</evidence>
<feature type="compositionally biased region" description="Basic and acidic residues" evidence="6">
    <location>
        <begin position="609"/>
        <end position="618"/>
    </location>
</feature>
<proteinExistence type="inferred from homology"/>
<evidence type="ECO:0000313" key="7">
    <source>
        <dbReference type="EMBL" id="PSK34320.1"/>
    </source>
</evidence>
<feature type="active site" evidence="5">
    <location>
        <position position="358"/>
    </location>
</feature>
<dbReference type="PANTHER" id="PTHR10629:SF52">
    <property type="entry name" value="DNA (CYTOSINE-5)-METHYLTRANSFERASE 1"/>
    <property type="match status" value="1"/>
</dbReference>
<dbReference type="GO" id="GO:0005634">
    <property type="term" value="C:nucleus"/>
    <property type="evidence" value="ECO:0007669"/>
    <property type="project" value="TreeGrafter"/>
</dbReference>
<dbReference type="InterPro" id="IPR001525">
    <property type="entry name" value="C5_MeTfrase"/>
</dbReference>
<reference evidence="7 8" key="1">
    <citation type="submission" date="2017-05" db="EMBL/GenBank/DDBJ databases">
        <title>Draft genome sequence of Elsinoe australis.</title>
        <authorList>
            <person name="Cheng Q."/>
        </authorList>
    </citation>
    <scope>NUCLEOTIDE SEQUENCE [LARGE SCALE GENOMIC DNA]</scope>
    <source>
        <strain evidence="7 8">NL1</strain>
    </source>
</reference>
<keyword evidence="4 5" id="KW-0949">S-adenosyl-L-methionine</keyword>
<dbReference type="AlphaFoldDB" id="A0A2P7YEC1"/>
<dbReference type="InterPro" id="IPR050390">
    <property type="entry name" value="C5-Methyltransferase"/>
</dbReference>
<dbReference type="Gene3D" id="3.40.50.150">
    <property type="entry name" value="Vaccinia Virus protein VP39"/>
    <property type="match status" value="1"/>
</dbReference>
<dbReference type="InterPro" id="IPR029063">
    <property type="entry name" value="SAM-dependent_MTases_sf"/>
</dbReference>
<evidence type="ECO:0000256" key="1">
    <source>
        <dbReference type="ARBA" id="ARBA00011975"/>
    </source>
</evidence>
<organism evidence="7 8">
    <name type="scientific">Elsinoe australis</name>
    <dbReference type="NCBI Taxonomy" id="40998"/>
    <lineage>
        <taxon>Eukaryota</taxon>
        <taxon>Fungi</taxon>
        <taxon>Dikarya</taxon>
        <taxon>Ascomycota</taxon>
        <taxon>Pezizomycotina</taxon>
        <taxon>Dothideomycetes</taxon>
        <taxon>Dothideomycetidae</taxon>
        <taxon>Myriangiales</taxon>
        <taxon>Elsinoaceae</taxon>
        <taxon>Elsinoe</taxon>
    </lineage>
</organism>
<dbReference type="OrthoDB" id="414133at2759"/>
<dbReference type="EMBL" id="NHZQ01000447">
    <property type="protein sequence ID" value="PSK34320.1"/>
    <property type="molecule type" value="Genomic_DNA"/>
</dbReference>
<accession>A0A2P7YEC1</accession>
<dbReference type="SUPFAM" id="SSF53335">
    <property type="entry name" value="S-adenosyl-L-methionine-dependent methyltransferases"/>
    <property type="match status" value="1"/>
</dbReference>
<dbReference type="STRING" id="40998.A0A2P7YEC1"/>
<sequence>MPPIRHRWQPHRSDAPSPILVDDDVQVVHEISDDDDVEIISERAAFQQSRIQRHRSLTHPQRTGSTSPYWIEISIHSVDGHTLRKGTVLKLEKYDNDYLQIGRLYKDAANGDELVLCGIRFRRLSKMSLGLESEANEIAMIQEVFTDSMKDRRVRVLETFTLDDVRPITKRRICFTNHLRPIQYQQGRMNEFFPQMAQASESRPAGTLVCRSKYVVYFNGPSSAKARKIQEIWVNLTDQEADEGSVVEDRLFRLQRKQITRTARRRDARTQSHQPTPGTPFPGQYTACDGFCGAGFATAGAKQAGLKVVWSFDNDRHALHSYRHNHHDVDAVQASFFDFVRTYGDIVKVDVLMLSFPCQFFSPAHTTPGRNDDANEVCMFGLGNILAKIKPRVVVIEQTYGMDRVKFRQHFMTVIAGFRNNDYSVRKAVVDFAGLGLASRRRRLILIGAAPGESLPMLPKQIYNTSFDSPRPGLYPAVSIQDVISRAVRSHPEHILEQAMLRRGQQVPPIDPRTNQLGTFTCARSTKERHNIHWDGTRFWTIHELLLLQGAPLNYRLKGSLTTKLRQIGNAFPSVAAEQIYRECIKSLQETDREDARADLRTNTQDESPSERRFDRQTCEAIAASLSDLPPGSSQESAITIRDGSRSAR</sequence>
<keyword evidence="2 5" id="KW-0489">Methyltransferase</keyword>
<dbReference type="Proteomes" id="UP000243723">
    <property type="component" value="Unassembled WGS sequence"/>
</dbReference>
<dbReference type="GO" id="GO:0003677">
    <property type="term" value="F:DNA binding"/>
    <property type="evidence" value="ECO:0007669"/>
    <property type="project" value="TreeGrafter"/>
</dbReference>
<dbReference type="Pfam" id="PF00145">
    <property type="entry name" value="DNA_methylase"/>
    <property type="match status" value="1"/>
</dbReference>
<dbReference type="GO" id="GO:0032259">
    <property type="term" value="P:methylation"/>
    <property type="evidence" value="ECO:0007669"/>
    <property type="project" value="UniProtKB-KW"/>
</dbReference>
<name>A0A2P7YEC1_9PEZI</name>
<evidence type="ECO:0000256" key="6">
    <source>
        <dbReference type="SAM" id="MobiDB-lite"/>
    </source>
</evidence>
<evidence type="ECO:0000313" key="8">
    <source>
        <dbReference type="Proteomes" id="UP000243723"/>
    </source>
</evidence>
<dbReference type="GO" id="GO:0003886">
    <property type="term" value="F:DNA (cytosine-5-)-methyltransferase activity"/>
    <property type="evidence" value="ECO:0007669"/>
    <property type="project" value="UniProtKB-EC"/>
</dbReference>
<dbReference type="GO" id="GO:0044027">
    <property type="term" value="P:negative regulation of gene expression via chromosomal CpG island methylation"/>
    <property type="evidence" value="ECO:0007669"/>
    <property type="project" value="TreeGrafter"/>
</dbReference>
<dbReference type="PROSITE" id="PS51679">
    <property type="entry name" value="SAM_MT_C5"/>
    <property type="match status" value="1"/>
</dbReference>
<keyword evidence="8" id="KW-1185">Reference proteome</keyword>
<comment type="similarity">
    <text evidence="5">Belongs to the class I-like SAM-binding methyltransferase superfamily. C5-methyltransferase family.</text>
</comment>
<dbReference type="Gene3D" id="3.90.120.10">
    <property type="entry name" value="DNA Methylase, subunit A, domain 2"/>
    <property type="match status" value="1"/>
</dbReference>
<protein>
    <recommendedName>
        <fullName evidence="1">DNA (cytosine-5-)-methyltransferase</fullName>
        <ecNumber evidence="1">2.1.1.37</ecNumber>
    </recommendedName>
</protein>
<evidence type="ECO:0000256" key="3">
    <source>
        <dbReference type="ARBA" id="ARBA00022679"/>
    </source>
</evidence>
<keyword evidence="3 5" id="KW-0808">Transferase</keyword>
<feature type="region of interest" description="Disordered" evidence="6">
    <location>
        <begin position="595"/>
        <end position="649"/>
    </location>
</feature>
<dbReference type="EC" id="2.1.1.37" evidence="1"/>